<dbReference type="AlphaFoldDB" id="A0AAP2CBP1"/>
<proteinExistence type="predicted"/>
<feature type="transmembrane region" description="Helical" evidence="1">
    <location>
        <begin position="221"/>
        <end position="240"/>
    </location>
</feature>
<dbReference type="RefSeq" id="WP_213173751.1">
    <property type="nucleotide sequence ID" value="NZ_JAGQFT020000008.1"/>
</dbReference>
<comment type="caution">
    <text evidence="2">The sequence shown here is derived from an EMBL/GenBank/DDBJ whole genome shotgun (WGS) entry which is preliminary data.</text>
</comment>
<evidence type="ECO:0000256" key="1">
    <source>
        <dbReference type="SAM" id="Phobius"/>
    </source>
</evidence>
<feature type="transmembrane region" description="Helical" evidence="1">
    <location>
        <begin position="187"/>
        <end position="209"/>
    </location>
</feature>
<keyword evidence="1" id="KW-1133">Transmembrane helix</keyword>
<dbReference type="Proteomes" id="UP000675747">
    <property type="component" value="Unassembled WGS sequence"/>
</dbReference>
<dbReference type="EMBL" id="JAGQFT020000008">
    <property type="protein sequence ID" value="MBS7457916.1"/>
    <property type="molecule type" value="Genomic_DNA"/>
</dbReference>
<feature type="transmembrane region" description="Helical" evidence="1">
    <location>
        <begin position="35"/>
        <end position="55"/>
    </location>
</feature>
<organism evidence="2 3">
    <name type="scientific">Coralloluteibacterium stylophorae</name>
    <dbReference type="NCBI Taxonomy" id="1776034"/>
    <lineage>
        <taxon>Bacteria</taxon>
        <taxon>Pseudomonadati</taxon>
        <taxon>Pseudomonadota</taxon>
        <taxon>Gammaproteobacteria</taxon>
        <taxon>Lysobacterales</taxon>
        <taxon>Lysobacteraceae</taxon>
        <taxon>Coralloluteibacterium</taxon>
    </lineage>
</organism>
<accession>A0AAP2CBP1</accession>
<feature type="transmembrane region" description="Helical" evidence="1">
    <location>
        <begin position="101"/>
        <end position="128"/>
    </location>
</feature>
<evidence type="ECO:0000313" key="2">
    <source>
        <dbReference type="EMBL" id="MBS7457916.1"/>
    </source>
</evidence>
<name>A0AAP2CBP1_9GAMM</name>
<keyword evidence="3" id="KW-1185">Reference proteome</keyword>
<evidence type="ECO:0000313" key="3">
    <source>
        <dbReference type="Proteomes" id="UP000675747"/>
    </source>
</evidence>
<keyword evidence="1" id="KW-0812">Transmembrane</keyword>
<keyword evidence="1" id="KW-0472">Membrane</keyword>
<reference evidence="2 3" key="1">
    <citation type="journal article" date="2021" name="Microbiol. Resour. Announc.">
        <title>Draft Genome Sequence of Coralloluteibacterium stylophorae LMG 29479T.</title>
        <authorList>
            <person name="Karlyshev A.V."/>
            <person name="Kudryashova E.B."/>
            <person name="Ariskina E.V."/>
            <person name="Conroy A.P."/>
            <person name="Abidueva E.Y."/>
        </authorList>
    </citation>
    <scope>NUCLEOTIDE SEQUENCE [LARGE SCALE GENOMIC DNA]</scope>
    <source>
        <strain evidence="2 3">LMG 29479</strain>
    </source>
</reference>
<feature type="transmembrane region" description="Helical" evidence="1">
    <location>
        <begin position="62"/>
        <end position="81"/>
    </location>
</feature>
<feature type="transmembrane region" description="Helical" evidence="1">
    <location>
        <begin position="160"/>
        <end position="181"/>
    </location>
</feature>
<protein>
    <submittedName>
        <fullName evidence="2">Peptidoglycan-binding protein</fullName>
    </submittedName>
</protein>
<gene>
    <name evidence="2" type="ORF">KB893_012320</name>
</gene>
<sequence length="241" mass="24331">MDELLPILGLALLPAAGNFAGGVLAEIWRPSARILSLALHAAVGIMLAIVATELLPEASAVLSGWAVGTAFVLGGVLYLAIDAGAQRLAGANRGGKRMWLIYAAVAIDLLSDGLMIGSGGAVATALALKLAAGQVLADVPEGYAAAASFRANDASRGKRLLMMASFAVPVLLAATFAHLVLKDASDLWKFGALAAIAGLLSLAAIEDLLGEAHEHGGDTKAAAMAFVGGFALFVFVSAGLE</sequence>